<dbReference type="OrthoDB" id="9801098at2"/>
<dbReference type="RefSeq" id="WP_084274978.1">
    <property type="nucleotide sequence ID" value="NZ_AP026671.1"/>
</dbReference>
<dbReference type="PANTHER" id="PTHR43393">
    <property type="entry name" value="CYTOKININ RIBOSIDE 5'-MONOPHOSPHATE PHOSPHORIBOHYDROLASE"/>
    <property type="match status" value="1"/>
</dbReference>
<dbReference type="EMBL" id="FWWZ01000001">
    <property type="protein sequence ID" value="SMC08710.1"/>
    <property type="molecule type" value="Genomic_DNA"/>
</dbReference>
<dbReference type="SUPFAM" id="SSF102405">
    <property type="entry name" value="MCP/YpsA-like"/>
    <property type="match status" value="1"/>
</dbReference>
<protein>
    <recommendedName>
        <fullName evidence="3">Cytokinin riboside 5'-monophosphate phosphoribohydrolase</fullName>
    </recommendedName>
</protein>
<reference evidence="2" key="1">
    <citation type="submission" date="2017-04" db="EMBL/GenBank/DDBJ databases">
        <authorList>
            <person name="Varghese N."/>
            <person name="Submissions S."/>
        </authorList>
    </citation>
    <scope>NUCLEOTIDE SEQUENCE [LARGE SCALE GENOMIC DNA]</scope>
    <source>
        <strain evidence="2">DSM 16512</strain>
    </source>
</reference>
<evidence type="ECO:0008006" key="3">
    <source>
        <dbReference type="Google" id="ProtNLM"/>
    </source>
</evidence>
<dbReference type="STRING" id="1069081.SAMN05660197_0475"/>
<dbReference type="GO" id="GO:0005829">
    <property type="term" value="C:cytosol"/>
    <property type="evidence" value="ECO:0007669"/>
    <property type="project" value="TreeGrafter"/>
</dbReference>
<evidence type="ECO:0000313" key="1">
    <source>
        <dbReference type="EMBL" id="SMC08710.1"/>
    </source>
</evidence>
<evidence type="ECO:0000313" key="2">
    <source>
        <dbReference type="Proteomes" id="UP000192602"/>
    </source>
</evidence>
<sequence length="167" mass="18668">MKVATTFGASKADRGSVEYQEGIELGKFLSQKGFIVKCGGYGGLMEAVSKGVYEIGGTCIGIGLEEFDRFRPSNPYLSKKILVKTLYERLELLIEGSELFVAQKGSIGTLNEIFMVAALKYGGLKPNIRIVLLGEFYKSLNCFDENFLQNVEIYDTLTEFERNFERV</sequence>
<proteinExistence type="predicted"/>
<gene>
    <name evidence="1" type="ORF">SAMN05660197_0475</name>
</gene>
<dbReference type="Gene3D" id="3.40.50.450">
    <property type="match status" value="1"/>
</dbReference>
<accession>A0A1W1WRS6</accession>
<dbReference type="InterPro" id="IPR041164">
    <property type="entry name" value="LDcluster4"/>
</dbReference>
<name>A0A1W1WRS6_9BACT</name>
<dbReference type="InterPro" id="IPR052341">
    <property type="entry name" value="LOG_family_nucleotidases"/>
</dbReference>
<organism evidence="1 2">
    <name type="scientific">Nitratiruptor tergarcus DSM 16512</name>
    <dbReference type="NCBI Taxonomy" id="1069081"/>
    <lineage>
        <taxon>Bacteria</taxon>
        <taxon>Pseudomonadati</taxon>
        <taxon>Campylobacterota</taxon>
        <taxon>Epsilonproteobacteria</taxon>
        <taxon>Nautiliales</taxon>
        <taxon>Nitratiruptoraceae</taxon>
        <taxon>Nitratiruptor</taxon>
    </lineage>
</organism>
<keyword evidence="2" id="KW-1185">Reference proteome</keyword>
<dbReference type="AlphaFoldDB" id="A0A1W1WRS6"/>
<dbReference type="PANTHER" id="PTHR43393:SF3">
    <property type="entry name" value="LYSINE DECARBOXYLASE-LIKE PROTEIN"/>
    <property type="match status" value="1"/>
</dbReference>
<dbReference type="Proteomes" id="UP000192602">
    <property type="component" value="Unassembled WGS sequence"/>
</dbReference>
<dbReference type="Pfam" id="PF18306">
    <property type="entry name" value="LDcluster4"/>
    <property type="match status" value="1"/>
</dbReference>